<dbReference type="PANTHER" id="PTHR36442:SF1">
    <property type="entry name" value="CYCLIC-DI-AMP PHOSPHODIESTERASE PGPH"/>
    <property type="match status" value="1"/>
</dbReference>
<dbReference type="Pfam" id="PF01966">
    <property type="entry name" value="HD"/>
    <property type="match status" value="1"/>
</dbReference>
<dbReference type="InterPro" id="IPR011624">
    <property type="entry name" value="Metal-dep_PHydrolase_7TM_extra"/>
</dbReference>
<dbReference type="InterPro" id="IPR006674">
    <property type="entry name" value="HD_domain"/>
</dbReference>
<dbReference type="RefSeq" id="WP_229776725.1">
    <property type="nucleotide sequence ID" value="NZ_BMOY01000028.1"/>
</dbReference>
<gene>
    <name evidence="3" type="ORF">GCM10010885_17940</name>
</gene>
<dbReference type="CDD" id="cd00077">
    <property type="entry name" value="HDc"/>
    <property type="match status" value="1"/>
</dbReference>
<dbReference type="PANTHER" id="PTHR36442">
    <property type="entry name" value="CYCLIC-DI-AMP PHOSPHODIESTERASE PGPH"/>
    <property type="match status" value="1"/>
</dbReference>
<reference evidence="3" key="1">
    <citation type="journal article" date="2014" name="Int. J. Syst. Evol. Microbiol.">
        <title>Complete genome sequence of Corynebacterium casei LMG S-19264T (=DSM 44701T), isolated from a smear-ripened cheese.</title>
        <authorList>
            <consortium name="US DOE Joint Genome Institute (JGI-PGF)"/>
            <person name="Walter F."/>
            <person name="Albersmeier A."/>
            <person name="Kalinowski J."/>
            <person name="Ruckert C."/>
        </authorList>
    </citation>
    <scope>NUCLEOTIDE SEQUENCE</scope>
    <source>
        <strain evidence="3">JCM 18487</strain>
    </source>
</reference>
<feature type="transmembrane region" description="Helical" evidence="1">
    <location>
        <begin position="374"/>
        <end position="393"/>
    </location>
</feature>
<organism evidence="3 4">
    <name type="scientific">Alicyclobacillus cellulosilyticus</name>
    <dbReference type="NCBI Taxonomy" id="1003997"/>
    <lineage>
        <taxon>Bacteria</taxon>
        <taxon>Bacillati</taxon>
        <taxon>Bacillota</taxon>
        <taxon>Bacilli</taxon>
        <taxon>Bacillales</taxon>
        <taxon>Alicyclobacillaceae</taxon>
        <taxon>Alicyclobacillus</taxon>
    </lineage>
</organism>
<dbReference type="Gene3D" id="1.10.3210.10">
    <property type="entry name" value="Hypothetical protein af1432"/>
    <property type="match status" value="1"/>
</dbReference>
<dbReference type="InterPro" id="IPR006675">
    <property type="entry name" value="HDIG_dom"/>
</dbReference>
<dbReference type="AlphaFoldDB" id="A0A917KGN5"/>
<dbReference type="NCBIfam" id="TIGR00277">
    <property type="entry name" value="HDIG"/>
    <property type="match status" value="1"/>
</dbReference>
<keyword evidence="1" id="KW-0472">Membrane</keyword>
<feature type="transmembrane region" description="Helical" evidence="1">
    <location>
        <begin position="271"/>
        <end position="292"/>
    </location>
</feature>
<feature type="transmembrane region" description="Helical" evidence="1">
    <location>
        <begin position="304"/>
        <end position="327"/>
    </location>
</feature>
<evidence type="ECO:0000313" key="4">
    <source>
        <dbReference type="Proteomes" id="UP000637695"/>
    </source>
</evidence>
<sequence length="708" mass="78640">MWTFWETWRQAVRRWREDERFRESKRVRVAIWVSLALAMYWLLLGSVLPPRYHFKVGQTSPVTIVAPTTAVDTAATEQARAAAVKRVPKQYVQSQAVEIEALNQVDQLFTTAEQVVTDKTMSRTQRLDSLLAVAPRKLDVATLKLLLTVKPSQLAMLQNVCDRIVHTLLDVPFNESLMEEASLLVDRQLLNYSLDRVSQNIVQNVVLSVLRPNMIYQAEATRAAQEQAARSVPPILIHEGQVIVERNGVITPRVLQQLQDVGLLSSNRPNYAMSAGFALYILLSVGLLAAYVEQRSARRRLDNLMLVVLGLVLVMMSVLISVTKTIINDGGPSSIAYLVPVSLGPMLITVLMDASVAVVVAFYLSLLYGAALDFGYWFTVLGFVGSLVGAYSVAKVTHRGTFMRAGFFVSGMNALVILAMNLLQHNSEIDVHAVSLEFGLGLLNGIASAVLTMGILPFLESAFGLLTAIHLLELSNPNHPLLRKLLLEAPGTYHHSLIVGNLAEAAAELVGADPLLCRVGAYYHDVGKTKRPMFFVENQMTKENPHDKIAPSLSHLIITSHVSDGLRMLEEAGLPKPIREICATHHGTTILWYFYNKAREMDKTGTVKVDDFRYPGPKPKTRECAIVMICDAVEAAVRSMSRPTPNRVEGVIRKIIRDRLEDGQLDECDLTLQDLDAMVGAFMKTLKGIYHARIEYPDLDKIRKEVGR</sequence>
<comment type="caution">
    <text evidence="3">The sequence shown here is derived from an EMBL/GenBank/DDBJ whole genome shotgun (WGS) entry which is preliminary data.</text>
</comment>
<dbReference type="InterPro" id="IPR052722">
    <property type="entry name" value="PgpH_phosphodiesterase"/>
</dbReference>
<dbReference type="Proteomes" id="UP000637695">
    <property type="component" value="Unassembled WGS sequence"/>
</dbReference>
<keyword evidence="1" id="KW-1133">Transmembrane helix</keyword>
<keyword evidence="4" id="KW-1185">Reference proteome</keyword>
<feature type="transmembrane region" description="Helical" evidence="1">
    <location>
        <begin position="435"/>
        <end position="459"/>
    </location>
</feature>
<dbReference type="InterPro" id="IPR011621">
    <property type="entry name" value="Metal-dep_PHydrolase_7TM_intra"/>
</dbReference>
<dbReference type="Pfam" id="PF07697">
    <property type="entry name" value="7TMR-HDED"/>
    <property type="match status" value="1"/>
</dbReference>
<dbReference type="SUPFAM" id="SSF109604">
    <property type="entry name" value="HD-domain/PDEase-like"/>
    <property type="match status" value="1"/>
</dbReference>
<dbReference type="SMART" id="SM00471">
    <property type="entry name" value="HDc"/>
    <property type="match status" value="1"/>
</dbReference>
<keyword evidence="1" id="KW-0812">Transmembrane</keyword>
<accession>A0A917KGN5</accession>
<dbReference type="InterPro" id="IPR003607">
    <property type="entry name" value="HD/PDEase_dom"/>
</dbReference>
<evidence type="ECO:0000256" key="1">
    <source>
        <dbReference type="SAM" id="Phobius"/>
    </source>
</evidence>
<name>A0A917KGN5_9BACL</name>
<feature type="domain" description="HD/PDEase" evidence="2">
    <location>
        <begin position="488"/>
        <end position="645"/>
    </location>
</feature>
<feature type="transmembrane region" description="Helical" evidence="1">
    <location>
        <begin position="405"/>
        <end position="423"/>
    </location>
</feature>
<reference evidence="3" key="2">
    <citation type="submission" date="2020-09" db="EMBL/GenBank/DDBJ databases">
        <authorList>
            <person name="Sun Q."/>
            <person name="Ohkuma M."/>
        </authorList>
    </citation>
    <scope>NUCLEOTIDE SEQUENCE</scope>
    <source>
        <strain evidence="3">JCM 18487</strain>
    </source>
</reference>
<protein>
    <submittedName>
        <fullName evidence="3">HD family phosphohydrolase</fullName>
    </submittedName>
</protein>
<evidence type="ECO:0000259" key="2">
    <source>
        <dbReference type="SMART" id="SM00471"/>
    </source>
</evidence>
<dbReference type="Pfam" id="PF07698">
    <property type="entry name" value="7TM-7TMR_HD"/>
    <property type="match status" value="1"/>
</dbReference>
<proteinExistence type="predicted"/>
<feature type="transmembrane region" description="Helical" evidence="1">
    <location>
        <begin position="29"/>
        <end position="48"/>
    </location>
</feature>
<dbReference type="EMBL" id="BMOY01000028">
    <property type="protein sequence ID" value="GGJ09277.1"/>
    <property type="molecule type" value="Genomic_DNA"/>
</dbReference>
<feature type="transmembrane region" description="Helical" evidence="1">
    <location>
        <begin position="347"/>
        <end position="367"/>
    </location>
</feature>
<evidence type="ECO:0000313" key="3">
    <source>
        <dbReference type="EMBL" id="GGJ09277.1"/>
    </source>
</evidence>